<feature type="domain" description="MYND-type" evidence="6">
    <location>
        <begin position="225"/>
        <end position="264"/>
    </location>
</feature>
<dbReference type="Gene3D" id="6.10.140.2220">
    <property type="match status" value="1"/>
</dbReference>
<keyword evidence="1" id="KW-0479">Metal-binding</keyword>
<gene>
    <name evidence="7" type="ORF">QCA50_006971</name>
</gene>
<evidence type="ECO:0000256" key="2">
    <source>
        <dbReference type="ARBA" id="ARBA00022771"/>
    </source>
</evidence>
<dbReference type="InterPro" id="IPR002893">
    <property type="entry name" value="Znf_MYND"/>
</dbReference>
<dbReference type="SUPFAM" id="SSF144232">
    <property type="entry name" value="HIT/MYND zinc finger-like"/>
    <property type="match status" value="1"/>
</dbReference>
<dbReference type="PROSITE" id="PS50865">
    <property type="entry name" value="ZF_MYND_2"/>
    <property type="match status" value="1"/>
</dbReference>
<dbReference type="Proteomes" id="UP001385951">
    <property type="component" value="Unassembled WGS sequence"/>
</dbReference>
<evidence type="ECO:0000313" key="7">
    <source>
        <dbReference type="EMBL" id="KAK7690314.1"/>
    </source>
</evidence>
<dbReference type="GO" id="GO:0008270">
    <property type="term" value="F:zinc ion binding"/>
    <property type="evidence" value="ECO:0007669"/>
    <property type="project" value="UniProtKB-KW"/>
</dbReference>
<evidence type="ECO:0000256" key="5">
    <source>
        <dbReference type="SAM" id="Phobius"/>
    </source>
</evidence>
<accession>A0AAW0GF51</accession>
<evidence type="ECO:0000256" key="1">
    <source>
        <dbReference type="ARBA" id="ARBA00022723"/>
    </source>
</evidence>
<keyword evidence="3" id="KW-0862">Zinc</keyword>
<keyword evidence="5" id="KW-0472">Membrane</keyword>
<protein>
    <recommendedName>
        <fullName evidence="6">MYND-type domain-containing protein</fullName>
    </recommendedName>
</protein>
<keyword evidence="8" id="KW-1185">Reference proteome</keyword>
<proteinExistence type="predicted"/>
<dbReference type="EMBL" id="JASBNA010000007">
    <property type="protein sequence ID" value="KAK7690314.1"/>
    <property type="molecule type" value="Genomic_DNA"/>
</dbReference>
<organism evidence="7 8">
    <name type="scientific">Cerrena zonata</name>
    <dbReference type="NCBI Taxonomy" id="2478898"/>
    <lineage>
        <taxon>Eukaryota</taxon>
        <taxon>Fungi</taxon>
        <taxon>Dikarya</taxon>
        <taxon>Basidiomycota</taxon>
        <taxon>Agaricomycotina</taxon>
        <taxon>Agaricomycetes</taxon>
        <taxon>Polyporales</taxon>
        <taxon>Cerrenaceae</taxon>
        <taxon>Cerrena</taxon>
    </lineage>
</organism>
<evidence type="ECO:0000259" key="6">
    <source>
        <dbReference type="PROSITE" id="PS50865"/>
    </source>
</evidence>
<keyword evidence="2 4" id="KW-0863">Zinc-finger</keyword>
<dbReference type="AlphaFoldDB" id="A0AAW0GF51"/>
<keyword evidence="5" id="KW-0812">Transmembrane</keyword>
<evidence type="ECO:0000256" key="4">
    <source>
        <dbReference type="PROSITE-ProRule" id="PRU00134"/>
    </source>
</evidence>
<evidence type="ECO:0000313" key="8">
    <source>
        <dbReference type="Proteomes" id="UP001385951"/>
    </source>
</evidence>
<reference evidence="7 8" key="1">
    <citation type="submission" date="2022-09" db="EMBL/GenBank/DDBJ databases">
        <authorList>
            <person name="Palmer J.M."/>
        </authorList>
    </citation>
    <scope>NUCLEOTIDE SEQUENCE [LARGE SCALE GENOMIC DNA]</scope>
    <source>
        <strain evidence="7 8">DSM 7382</strain>
    </source>
</reference>
<sequence>MTCDVTRKFQQGVRRAEDLFEGDFFERKRIVEDVERWCKRAKEKKAPILYDYEIVTQSAKRLKDRGHLVFTDGTLTRFHMVMCFGHSHSDSRRFSFEDDYAAITKANAHRLMSLLKYLHHSERKPVFVRATYTTQGRSLHPDFLSSSETPVNAGIPIFHVTPDNFIPSLLPSDVDKIDALIAQNQMPGVLVPTPPEVKQEVIGTKAIRPIMRHFMLADVKVVIQCAHCGRNGQENMRTCSNCRLVRYCRKECQKAAWKVHKAVCMVPQERPVLAVSSSSSVSVNSKQVSQDNERQRRSRNLLACLSLIIFAYVVSVYL</sequence>
<name>A0AAW0GF51_9APHY</name>
<dbReference type="Pfam" id="PF01753">
    <property type="entry name" value="zf-MYND"/>
    <property type="match status" value="1"/>
</dbReference>
<comment type="caution">
    <text evidence="7">The sequence shown here is derived from an EMBL/GenBank/DDBJ whole genome shotgun (WGS) entry which is preliminary data.</text>
</comment>
<dbReference type="PROSITE" id="PS01360">
    <property type="entry name" value="ZF_MYND_1"/>
    <property type="match status" value="1"/>
</dbReference>
<feature type="transmembrane region" description="Helical" evidence="5">
    <location>
        <begin position="300"/>
        <end position="317"/>
    </location>
</feature>
<keyword evidence="5" id="KW-1133">Transmembrane helix</keyword>
<evidence type="ECO:0000256" key="3">
    <source>
        <dbReference type="ARBA" id="ARBA00022833"/>
    </source>
</evidence>